<accession>A0A8K0WXG8</accession>
<feature type="signal peptide" evidence="1">
    <location>
        <begin position="1"/>
        <end position="18"/>
    </location>
</feature>
<evidence type="ECO:0000313" key="2">
    <source>
        <dbReference type="EMBL" id="KAH7329235.1"/>
    </source>
</evidence>
<sequence>MTCSSMGFPALILPLIKAVSPQTSAGDEMCVGHRELLGSWLSWPPFIHYSTCPGFAKSRGESTCPCTSQAREENLLATVRSSALPKATSGSSQLCARREATGILKVPSHTLPSHAQEVPTSIY</sequence>
<gene>
    <name evidence="2" type="ORF">B0I35DRAFT_419721</name>
</gene>
<proteinExistence type="predicted"/>
<evidence type="ECO:0000256" key="1">
    <source>
        <dbReference type="SAM" id="SignalP"/>
    </source>
</evidence>
<reference evidence="2" key="1">
    <citation type="journal article" date="2021" name="Nat. Commun.">
        <title>Genetic determinants of endophytism in the Arabidopsis root mycobiome.</title>
        <authorList>
            <person name="Mesny F."/>
            <person name="Miyauchi S."/>
            <person name="Thiergart T."/>
            <person name="Pickel B."/>
            <person name="Atanasova L."/>
            <person name="Karlsson M."/>
            <person name="Huettel B."/>
            <person name="Barry K.W."/>
            <person name="Haridas S."/>
            <person name="Chen C."/>
            <person name="Bauer D."/>
            <person name="Andreopoulos W."/>
            <person name="Pangilinan J."/>
            <person name="LaButti K."/>
            <person name="Riley R."/>
            <person name="Lipzen A."/>
            <person name="Clum A."/>
            <person name="Drula E."/>
            <person name="Henrissat B."/>
            <person name="Kohler A."/>
            <person name="Grigoriev I.V."/>
            <person name="Martin F.M."/>
            <person name="Hacquard S."/>
        </authorList>
    </citation>
    <scope>NUCLEOTIDE SEQUENCE</scope>
    <source>
        <strain evidence="2">MPI-CAGE-CH-0235</strain>
    </source>
</reference>
<keyword evidence="3" id="KW-1185">Reference proteome</keyword>
<dbReference type="AlphaFoldDB" id="A0A8K0WXG8"/>
<comment type="caution">
    <text evidence="2">The sequence shown here is derived from an EMBL/GenBank/DDBJ whole genome shotgun (WGS) entry which is preliminary data.</text>
</comment>
<organism evidence="2 3">
    <name type="scientific">Stachybotrys elegans</name>
    <dbReference type="NCBI Taxonomy" id="80388"/>
    <lineage>
        <taxon>Eukaryota</taxon>
        <taxon>Fungi</taxon>
        <taxon>Dikarya</taxon>
        <taxon>Ascomycota</taxon>
        <taxon>Pezizomycotina</taxon>
        <taxon>Sordariomycetes</taxon>
        <taxon>Hypocreomycetidae</taxon>
        <taxon>Hypocreales</taxon>
        <taxon>Stachybotryaceae</taxon>
        <taxon>Stachybotrys</taxon>
    </lineage>
</organism>
<keyword evidence="1" id="KW-0732">Signal</keyword>
<protein>
    <recommendedName>
        <fullName evidence="4">Secreted protein</fullName>
    </recommendedName>
</protein>
<name>A0A8K0WXG8_9HYPO</name>
<feature type="chain" id="PRO_5035436924" description="Secreted protein" evidence="1">
    <location>
        <begin position="19"/>
        <end position="123"/>
    </location>
</feature>
<evidence type="ECO:0008006" key="4">
    <source>
        <dbReference type="Google" id="ProtNLM"/>
    </source>
</evidence>
<dbReference type="EMBL" id="JAGPNK010000001">
    <property type="protein sequence ID" value="KAH7329235.1"/>
    <property type="molecule type" value="Genomic_DNA"/>
</dbReference>
<evidence type="ECO:0000313" key="3">
    <source>
        <dbReference type="Proteomes" id="UP000813444"/>
    </source>
</evidence>
<dbReference type="Proteomes" id="UP000813444">
    <property type="component" value="Unassembled WGS sequence"/>
</dbReference>